<dbReference type="PANTHER" id="PTHR30136:SF24">
    <property type="entry name" value="HTH-TYPE TRANSCRIPTIONAL REPRESSOR ALLR"/>
    <property type="match status" value="1"/>
</dbReference>
<name>A0ABQ4BYE5_9ACTN</name>
<evidence type="ECO:0000259" key="4">
    <source>
        <dbReference type="PROSITE" id="PS51078"/>
    </source>
</evidence>
<gene>
    <name evidence="5" type="ORF">Air01nite_16280</name>
</gene>
<dbReference type="SMART" id="SM00346">
    <property type="entry name" value="HTH_ICLR"/>
    <property type="match status" value="1"/>
</dbReference>
<sequence length="241" mass="26360">MLSAFTHREPVLTLSELAERCGLDPTTTLRYTRALVDARLLERRADMSFTLGAKVVELSGVYISQLDVRDYALPTMKRIRDELDETVLLSVRSGNYRVVIEQVEGFKEFRRTGGIGQHIPLHLGGPSLVLLASRPDKEIEGYADWLATDPPNTEPRPTRAELAETIATVRAQGFAETLNQRFIGGAGVAAPIIDRNGETIAALNVAALLPVWPRIGLTARKLVVDGAAEISKALGYIATQE</sequence>
<dbReference type="InterPro" id="IPR036388">
    <property type="entry name" value="WH-like_DNA-bd_sf"/>
</dbReference>
<dbReference type="SUPFAM" id="SSF55781">
    <property type="entry name" value="GAF domain-like"/>
    <property type="match status" value="1"/>
</dbReference>
<organism evidence="5 6">
    <name type="scientific">Asanoa iriomotensis</name>
    <dbReference type="NCBI Taxonomy" id="234613"/>
    <lineage>
        <taxon>Bacteria</taxon>
        <taxon>Bacillati</taxon>
        <taxon>Actinomycetota</taxon>
        <taxon>Actinomycetes</taxon>
        <taxon>Micromonosporales</taxon>
        <taxon>Micromonosporaceae</taxon>
        <taxon>Asanoa</taxon>
    </lineage>
</organism>
<dbReference type="InterPro" id="IPR014757">
    <property type="entry name" value="Tscrpt_reg_IclR_C"/>
</dbReference>
<dbReference type="EMBL" id="BONC01000008">
    <property type="protein sequence ID" value="GIF55533.1"/>
    <property type="molecule type" value="Genomic_DNA"/>
</dbReference>
<dbReference type="Gene3D" id="3.30.450.40">
    <property type="match status" value="1"/>
</dbReference>
<feature type="domain" description="IclR-ED" evidence="4">
    <location>
        <begin position="54"/>
        <end position="236"/>
    </location>
</feature>
<protein>
    <submittedName>
        <fullName evidence="5">IclR family transcriptional regulator</fullName>
    </submittedName>
</protein>
<dbReference type="PROSITE" id="PS51078">
    <property type="entry name" value="ICLR_ED"/>
    <property type="match status" value="1"/>
</dbReference>
<evidence type="ECO:0000256" key="2">
    <source>
        <dbReference type="ARBA" id="ARBA00023125"/>
    </source>
</evidence>
<reference evidence="5 6" key="1">
    <citation type="submission" date="2021-01" db="EMBL/GenBank/DDBJ databases">
        <title>Whole genome shotgun sequence of Asanoa iriomotensis NBRC 100142.</title>
        <authorList>
            <person name="Komaki H."/>
            <person name="Tamura T."/>
        </authorList>
    </citation>
    <scope>NUCLEOTIDE SEQUENCE [LARGE SCALE GENOMIC DNA]</scope>
    <source>
        <strain evidence="5 6">NBRC 100142</strain>
    </source>
</reference>
<keyword evidence="3" id="KW-0804">Transcription</keyword>
<evidence type="ECO:0000313" key="6">
    <source>
        <dbReference type="Proteomes" id="UP000624325"/>
    </source>
</evidence>
<dbReference type="SUPFAM" id="SSF46785">
    <property type="entry name" value="Winged helix' DNA-binding domain"/>
    <property type="match status" value="1"/>
</dbReference>
<proteinExistence type="predicted"/>
<keyword evidence="1" id="KW-0805">Transcription regulation</keyword>
<dbReference type="PANTHER" id="PTHR30136">
    <property type="entry name" value="HELIX-TURN-HELIX TRANSCRIPTIONAL REGULATOR, ICLR FAMILY"/>
    <property type="match status" value="1"/>
</dbReference>
<dbReference type="Pfam" id="PF09339">
    <property type="entry name" value="HTH_IclR"/>
    <property type="match status" value="1"/>
</dbReference>
<evidence type="ECO:0000256" key="3">
    <source>
        <dbReference type="ARBA" id="ARBA00023163"/>
    </source>
</evidence>
<dbReference type="InterPro" id="IPR050707">
    <property type="entry name" value="HTH_MetabolicPath_Reg"/>
</dbReference>
<dbReference type="InterPro" id="IPR036390">
    <property type="entry name" value="WH_DNA-bd_sf"/>
</dbReference>
<keyword evidence="2" id="KW-0238">DNA-binding</keyword>
<comment type="caution">
    <text evidence="5">The sequence shown here is derived from an EMBL/GenBank/DDBJ whole genome shotgun (WGS) entry which is preliminary data.</text>
</comment>
<dbReference type="Gene3D" id="1.10.10.10">
    <property type="entry name" value="Winged helix-like DNA-binding domain superfamily/Winged helix DNA-binding domain"/>
    <property type="match status" value="1"/>
</dbReference>
<dbReference type="InterPro" id="IPR029016">
    <property type="entry name" value="GAF-like_dom_sf"/>
</dbReference>
<dbReference type="InterPro" id="IPR005471">
    <property type="entry name" value="Tscrpt_reg_IclR_N"/>
</dbReference>
<evidence type="ECO:0000256" key="1">
    <source>
        <dbReference type="ARBA" id="ARBA00023015"/>
    </source>
</evidence>
<dbReference type="Pfam" id="PF01614">
    <property type="entry name" value="IclR_C"/>
    <property type="match status" value="1"/>
</dbReference>
<dbReference type="Proteomes" id="UP000624325">
    <property type="component" value="Unassembled WGS sequence"/>
</dbReference>
<evidence type="ECO:0000313" key="5">
    <source>
        <dbReference type="EMBL" id="GIF55533.1"/>
    </source>
</evidence>
<keyword evidence="6" id="KW-1185">Reference proteome</keyword>
<accession>A0ABQ4BYE5</accession>